<evidence type="ECO:0000256" key="5">
    <source>
        <dbReference type="ARBA" id="ARBA00022989"/>
    </source>
</evidence>
<dbReference type="Pfam" id="PF07690">
    <property type="entry name" value="MFS_1"/>
    <property type="match status" value="1"/>
</dbReference>
<feature type="domain" description="Major facilitator superfamily (MFS) profile" evidence="8">
    <location>
        <begin position="9"/>
        <end position="404"/>
    </location>
</feature>
<dbReference type="InterPro" id="IPR020846">
    <property type="entry name" value="MFS_dom"/>
</dbReference>
<evidence type="ECO:0000256" key="1">
    <source>
        <dbReference type="ARBA" id="ARBA00004651"/>
    </source>
</evidence>
<feature type="transmembrane region" description="Helical" evidence="7">
    <location>
        <begin position="101"/>
        <end position="123"/>
    </location>
</feature>
<feature type="transmembrane region" description="Helical" evidence="7">
    <location>
        <begin position="303"/>
        <end position="325"/>
    </location>
</feature>
<evidence type="ECO:0000256" key="3">
    <source>
        <dbReference type="ARBA" id="ARBA00022475"/>
    </source>
</evidence>
<dbReference type="EMBL" id="VITR01000014">
    <property type="protein sequence ID" value="TWB37531.1"/>
    <property type="molecule type" value="Genomic_DNA"/>
</dbReference>
<keyword evidence="4 7" id="KW-0812">Transmembrane</keyword>
<evidence type="ECO:0000256" key="2">
    <source>
        <dbReference type="ARBA" id="ARBA00022448"/>
    </source>
</evidence>
<feature type="transmembrane region" description="Helical" evidence="7">
    <location>
        <begin position="337"/>
        <end position="359"/>
    </location>
</feature>
<dbReference type="OrthoDB" id="7283458at2"/>
<protein>
    <submittedName>
        <fullName evidence="9">MFS transporter</fullName>
    </submittedName>
</protein>
<accession>A0A560GUQ2</accession>
<name>A0A560GUQ2_9PROT</name>
<feature type="transmembrane region" description="Helical" evidence="7">
    <location>
        <begin position="365"/>
        <end position="389"/>
    </location>
</feature>
<evidence type="ECO:0000256" key="4">
    <source>
        <dbReference type="ARBA" id="ARBA00022692"/>
    </source>
</evidence>
<evidence type="ECO:0000313" key="9">
    <source>
        <dbReference type="EMBL" id="TWB37531.1"/>
    </source>
</evidence>
<organism evidence="9 10">
    <name type="scientific">Nitrospirillum amazonense</name>
    <dbReference type="NCBI Taxonomy" id="28077"/>
    <lineage>
        <taxon>Bacteria</taxon>
        <taxon>Pseudomonadati</taxon>
        <taxon>Pseudomonadota</taxon>
        <taxon>Alphaproteobacteria</taxon>
        <taxon>Rhodospirillales</taxon>
        <taxon>Azospirillaceae</taxon>
        <taxon>Nitrospirillum</taxon>
    </lineage>
</organism>
<keyword evidence="3" id="KW-1003">Cell membrane</keyword>
<feature type="transmembrane region" description="Helical" evidence="7">
    <location>
        <begin position="135"/>
        <end position="161"/>
    </location>
</feature>
<keyword evidence="2" id="KW-0813">Transport</keyword>
<dbReference type="InterPro" id="IPR050171">
    <property type="entry name" value="MFS_Transporters"/>
</dbReference>
<proteinExistence type="predicted"/>
<keyword evidence="6 7" id="KW-0472">Membrane</keyword>
<keyword evidence="10" id="KW-1185">Reference proteome</keyword>
<keyword evidence="5 7" id="KW-1133">Transmembrane helix</keyword>
<feature type="transmembrane region" description="Helical" evidence="7">
    <location>
        <begin position="167"/>
        <end position="186"/>
    </location>
</feature>
<dbReference type="SUPFAM" id="SSF103473">
    <property type="entry name" value="MFS general substrate transporter"/>
    <property type="match status" value="1"/>
</dbReference>
<feature type="transmembrane region" description="Helical" evidence="7">
    <location>
        <begin position="275"/>
        <end position="297"/>
    </location>
</feature>
<dbReference type="GO" id="GO:0005886">
    <property type="term" value="C:plasma membrane"/>
    <property type="evidence" value="ECO:0007669"/>
    <property type="project" value="UniProtKB-SubCell"/>
</dbReference>
<dbReference type="InterPro" id="IPR011701">
    <property type="entry name" value="MFS"/>
</dbReference>
<feature type="transmembrane region" description="Helical" evidence="7">
    <location>
        <begin position="41"/>
        <end position="64"/>
    </location>
</feature>
<dbReference type="Gene3D" id="1.20.1250.20">
    <property type="entry name" value="MFS general substrate transporter like domains"/>
    <property type="match status" value="1"/>
</dbReference>
<dbReference type="PROSITE" id="PS50850">
    <property type="entry name" value="MFS"/>
    <property type="match status" value="1"/>
</dbReference>
<evidence type="ECO:0000256" key="6">
    <source>
        <dbReference type="ARBA" id="ARBA00023136"/>
    </source>
</evidence>
<evidence type="ECO:0000313" key="10">
    <source>
        <dbReference type="Proteomes" id="UP000315751"/>
    </source>
</evidence>
<feature type="transmembrane region" description="Helical" evidence="7">
    <location>
        <begin position="12"/>
        <end position="35"/>
    </location>
</feature>
<dbReference type="PANTHER" id="PTHR23517:SF13">
    <property type="entry name" value="MAJOR FACILITATOR SUPERFAMILY MFS_1"/>
    <property type="match status" value="1"/>
</dbReference>
<feature type="transmembrane region" description="Helical" evidence="7">
    <location>
        <begin position="247"/>
        <end position="268"/>
    </location>
</feature>
<dbReference type="GO" id="GO:0022857">
    <property type="term" value="F:transmembrane transporter activity"/>
    <property type="evidence" value="ECO:0007669"/>
    <property type="project" value="InterPro"/>
</dbReference>
<dbReference type="Proteomes" id="UP000315751">
    <property type="component" value="Unassembled WGS sequence"/>
</dbReference>
<dbReference type="RefSeq" id="WP_145734981.1">
    <property type="nucleotide sequence ID" value="NZ_VITR01000014.1"/>
</dbReference>
<sequence length="404" mass="40425">MRFTVSDRIGFWIAAGVVAHTLWTSAAPAMVYPLYATHWHLSPTITTGIFAVYPVTVVAVLILFGNLSDQLGRRLAMLFGVAASAAGVLLFAMASGVADLFIGRFLMGVGVGLSAGPSAAALADYAGGAAGASRASAATLVAQSAGLAAALLVGGALVQYAPYPAHLSFWVLGALLLLLFAGVALLPRRPAAAAAAGWRPALPQVPAGLGAVFGITAFTVMIAYAHGVMIASLGAQVARDLVRSNNSLVNGAALALFAIALGVTGLFARRLRAETAILMGAGASVAGMGFLATAVLAHSLAAFLAATVTSGMGYAWMVYGGLAALNAVAPQGSRGGLLSAVFLLAYLFTSVLALALGRLATATDMAIAVLTGAAIMTALCAVLLVLMALRSGRGLGTSVSAPLA</sequence>
<gene>
    <name evidence="9" type="ORF">FBZ90_11416</name>
</gene>
<dbReference type="AlphaFoldDB" id="A0A560GUQ2"/>
<evidence type="ECO:0000259" key="8">
    <source>
        <dbReference type="PROSITE" id="PS50850"/>
    </source>
</evidence>
<dbReference type="InterPro" id="IPR036259">
    <property type="entry name" value="MFS_trans_sf"/>
</dbReference>
<reference evidence="9 10" key="1">
    <citation type="submission" date="2019-06" db="EMBL/GenBank/DDBJ databases">
        <title>Genomic Encyclopedia of Type Strains, Phase IV (KMG-V): Genome sequencing to study the core and pangenomes of soil and plant-associated prokaryotes.</title>
        <authorList>
            <person name="Whitman W."/>
        </authorList>
    </citation>
    <scope>NUCLEOTIDE SEQUENCE [LARGE SCALE GENOMIC DNA]</scope>
    <source>
        <strain evidence="9 10">BR 11622</strain>
    </source>
</reference>
<evidence type="ECO:0000256" key="7">
    <source>
        <dbReference type="SAM" id="Phobius"/>
    </source>
</evidence>
<feature type="transmembrane region" description="Helical" evidence="7">
    <location>
        <begin position="76"/>
        <end position="95"/>
    </location>
</feature>
<dbReference type="PANTHER" id="PTHR23517">
    <property type="entry name" value="RESISTANCE PROTEIN MDTM, PUTATIVE-RELATED-RELATED"/>
    <property type="match status" value="1"/>
</dbReference>
<feature type="transmembrane region" description="Helical" evidence="7">
    <location>
        <begin position="207"/>
        <end position="227"/>
    </location>
</feature>
<comment type="caution">
    <text evidence="9">The sequence shown here is derived from an EMBL/GenBank/DDBJ whole genome shotgun (WGS) entry which is preliminary data.</text>
</comment>
<comment type="subcellular location">
    <subcellularLocation>
        <location evidence="1">Cell membrane</location>
        <topology evidence="1">Multi-pass membrane protein</topology>
    </subcellularLocation>
</comment>